<dbReference type="EMBL" id="LS999521">
    <property type="protein sequence ID" value="VAX45137.1"/>
    <property type="molecule type" value="Genomic_DNA"/>
</dbReference>
<protein>
    <submittedName>
        <fullName evidence="1">Uncharacterized protein</fullName>
    </submittedName>
</protein>
<dbReference type="Proteomes" id="UP000294355">
    <property type="component" value="Chromosome"/>
</dbReference>
<name>A0A446ZL01_ACICA</name>
<organism evidence="1 2">
    <name type="scientific">Acinetobacter calcoaceticus</name>
    <dbReference type="NCBI Taxonomy" id="471"/>
    <lineage>
        <taxon>Bacteria</taxon>
        <taxon>Pseudomonadati</taxon>
        <taxon>Pseudomonadota</taxon>
        <taxon>Gammaproteobacteria</taxon>
        <taxon>Moraxellales</taxon>
        <taxon>Moraxellaceae</taxon>
        <taxon>Acinetobacter</taxon>
        <taxon>Acinetobacter calcoaceticus/baumannii complex</taxon>
    </lineage>
</organism>
<dbReference type="AlphaFoldDB" id="A0A446ZL01"/>
<dbReference type="Gene3D" id="2.130.10.10">
    <property type="entry name" value="YVTN repeat-like/Quinoprotein amine dehydrogenase"/>
    <property type="match status" value="1"/>
</dbReference>
<accession>A0A446ZL01</accession>
<dbReference type="InterPro" id="IPR036322">
    <property type="entry name" value="WD40_repeat_dom_sf"/>
</dbReference>
<evidence type="ECO:0000313" key="2">
    <source>
        <dbReference type="Proteomes" id="UP000294355"/>
    </source>
</evidence>
<reference evidence="1 2" key="1">
    <citation type="submission" date="2018-08" db="EMBL/GenBank/DDBJ databases">
        <authorList>
            <person name="Gonzaga-Molto A."/>
        </authorList>
    </citation>
    <scope>NUCLEOTIDE SEQUENCE [LARGE SCALE GENOMIC DNA]</scope>
    <source>
        <strain evidence="1">Acinetobacter calcoaceticus str. 2117</strain>
    </source>
</reference>
<sequence length="379" mass="43546">MKKIPITFNAACAISDDMVYIASSLDNFDDNQQFSRLFMYDYTEENGEGWYYHDVNFIVVDVCFYNVENNKKLIALSDEGEIEEFDGEVSNFKNIDGAGLNQEWSKDRGYLSTIKFQNNKLFACGYDGQVYINEFNWLDLSNGLKTSNNQILDFESLEKEDDISVIDICEISGNYFCVGRIGDNGLIANYDGKRWNVLKKVTPATLYSIIPKKDGKLIVCGTYGNLIEINQDATLNRKTNLSIKDDFYSLAEFNDILYIGSACGLYKFYENEITKVNIHEGIDNNLVFKVDSTENTLWIFTNKLIGRYDGNSWKIFDHPDNKEYQKISLTVSANEKCPKTGYWYTVAKPNSRAYFKQGDAFPQLVTDWGEVYWSWDGEN</sequence>
<proteinExistence type="predicted"/>
<dbReference type="RefSeq" id="WP_227549198.1">
    <property type="nucleotide sequence ID" value="NZ_LS999521.1"/>
</dbReference>
<dbReference type="InterPro" id="IPR015943">
    <property type="entry name" value="WD40/YVTN_repeat-like_dom_sf"/>
</dbReference>
<dbReference type="SUPFAM" id="SSF50978">
    <property type="entry name" value="WD40 repeat-like"/>
    <property type="match status" value="1"/>
</dbReference>
<evidence type="ECO:0000313" key="1">
    <source>
        <dbReference type="EMBL" id="VAX45137.1"/>
    </source>
</evidence>
<gene>
    <name evidence="1" type="ORF">AC2117_02324</name>
</gene>